<dbReference type="AlphaFoldDB" id="D8LSA8"/>
<dbReference type="InterPro" id="IPR036872">
    <property type="entry name" value="CH_dom_sf"/>
</dbReference>
<feature type="domain" description="Calponin-homology (CH)" evidence="2">
    <location>
        <begin position="6"/>
        <end position="114"/>
    </location>
</feature>
<dbReference type="InParanoid" id="D8LSA8"/>
<dbReference type="Proteomes" id="UP000002630">
    <property type="component" value="Linkage Group LG26"/>
</dbReference>
<feature type="compositionally biased region" description="Low complexity" evidence="1">
    <location>
        <begin position="207"/>
        <end position="216"/>
    </location>
</feature>
<dbReference type="Pfam" id="PF00307">
    <property type="entry name" value="CH"/>
    <property type="match status" value="1"/>
</dbReference>
<sequence length="339" mass="35920">MSAGVIMFQEALQTWIEQILHENFEDMSDDDVFLSNGGLTDGRVLCRVANSIAPGSVKRIHEDRSNNDSNMCSFLIACRTFGVPAGALFDVNDPDPRRVGLCLHVLSRVVRDTVPQFRGPYLLVRPSSSRSWSQTAAADRDSSSGNTSTHRNNLPSSEGVGSAGPEASRQWPVAVSDEDRLYQHDPYQQHQRRPRPPTPPPEERPRPLSFPSRFSPAASAGGTEWSSQFPSSASLNGVGDVAGTPAGARNHGGIRGVGGIGDIGGRGGGEGGGAGGEAAAASMWHTTTGTEAAPLGKDGPFEHVSPSPESLSIWLSNLNLGTFERALVNIGVESIGDLR</sequence>
<evidence type="ECO:0000259" key="2">
    <source>
        <dbReference type="PROSITE" id="PS50021"/>
    </source>
</evidence>
<dbReference type="PROSITE" id="PS50021">
    <property type="entry name" value="CH"/>
    <property type="match status" value="1"/>
</dbReference>
<feature type="region of interest" description="Disordered" evidence="1">
    <location>
        <begin position="184"/>
        <end position="256"/>
    </location>
</feature>
<organism evidence="3 4">
    <name type="scientific">Ectocarpus siliculosus</name>
    <name type="common">Brown alga</name>
    <name type="synonym">Conferva siliculosa</name>
    <dbReference type="NCBI Taxonomy" id="2880"/>
    <lineage>
        <taxon>Eukaryota</taxon>
        <taxon>Sar</taxon>
        <taxon>Stramenopiles</taxon>
        <taxon>Ochrophyta</taxon>
        <taxon>PX clade</taxon>
        <taxon>Phaeophyceae</taxon>
        <taxon>Ectocarpales</taxon>
        <taxon>Ectocarpaceae</taxon>
        <taxon>Ectocarpus</taxon>
    </lineage>
</organism>
<dbReference type="eggNOG" id="KOG2046">
    <property type="taxonomic scope" value="Eukaryota"/>
</dbReference>
<name>D8LSA8_ECTSI</name>
<keyword evidence="4" id="KW-1185">Reference proteome</keyword>
<gene>
    <name evidence="3" type="ORF">Esi_0070_0132</name>
</gene>
<dbReference type="EMBL" id="FN648927">
    <property type="protein sequence ID" value="CBN75165.1"/>
    <property type="molecule type" value="Genomic_DNA"/>
</dbReference>
<evidence type="ECO:0000313" key="4">
    <source>
        <dbReference type="Proteomes" id="UP000002630"/>
    </source>
</evidence>
<feature type="region of interest" description="Disordered" evidence="1">
    <location>
        <begin position="128"/>
        <end position="171"/>
    </location>
</feature>
<proteinExistence type="predicted"/>
<evidence type="ECO:0000313" key="3">
    <source>
        <dbReference type="EMBL" id="CBN75165.1"/>
    </source>
</evidence>
<dbReference type="OrthoDB" id="21595at2759"/>
<accession>D8LSA8</accession>
<dbReference type="InterPro" id="IPR001715">
    <property type="entry name" value="CH_dom"/>
</dbReference>
<protein>
    <submittedName>
        <fullName evidence="3">Calponin</fullName>
    </submittedName>
</protein>
<dbReference type="Gene3D" id="1.10.418.10">
    <property type="entry name" value="Calponin-like domain"/>
    <property type="match status" value="1"/>
</dbReference>
<dbReference type="STRING" id="2880.D8LSA8"/>
<reference evidence="3 4" key="1">
    <citation type="journal article" date="2010" name="Nature">
        <title>The Ectocarpus genome and the independent evolution of multicellularity in brown algae.</title>
        <authorList>
            <person name="Cock J.M."/>
            <person name="Sterck L."/>
            <person name="Rouze P."/>
            <person name="Scornet D."/>
            <person name="Allen A.E."/>
            <person name="Amoutzias G."/>
            <person name="Anthouard V."/>
            <person name="Artiguenave F."/>
            <person name="Aury J.M."/>
            <person name="Badger J.H."/>
            <person name="Beszteri B."/>
            <person name="Billiau K."/>
            <person name="Bonnet E."/>
            <person name="Bothwell J.H."/>
            <person name="Bowler C."/>
            <person name="Boyen C."/>
            <person name="Brownlee C."/>
            <person name="Carrano C.J."/>
            <person name="Charrier B."/>
            <person name="Cho G.Y."/>
            <person name="Coelho S.M."/>
            <person name="Collen J."/>
            <person name="Corre E."/>
            <person name="Da Silva C."/>
            <person name="Delage L."/>
            <person name="Delaroque N."/>
            <person name="Dittami S.M."/>
            <person name="Doulbeau S."/>
            <person name="Elias M."/>
            <person name="Farnham G."/>
            <person name="Gachon C.M."/>
            <person name="Gschloessl B."/>
            <person name="Heesch S."/>
            <person name="Jabbari K."/>
            <person name="Jubin C."/>
            <person name="Kawai H."/>
            <person name="Kimura K."/>
            <person name="Kloareg B."/>
            <person name="Kupper F.C."/>
            <person name="Lang D."/>
            <person name="Le Bail A."/>
            <person name="Leblanc C."/>
            <person name="Lerouge P."/>
            <person name="Lohr M."/>
            <person name="Lopez P.J."/>
            <person name="Martens C."/>
            <person name="Maumus F."/>
            <person name="Michel G."/>
            <person name="Miranda-Saavedra D."/>
            <person name="Morales J."/>
            <person name="Moreau H."/>
            <person name="Motomura T."/>
            <person name="Nagasato C."/>
            <person name="Napoli C.A."/>
            <person name="Nelson D.R."/>
            <person name="Nyvall-Collen P."/>
            <person name="Peters A.F."/>
            <person name="Pommier C."/>
            <person name="Potin P."/>
            <person name="Poulain J."/>
            <person name="Quesneville H."/>
            <person name="Read B."/>
            <person name="Rensing S.A."/>
            <person name="Ritter A."/>
            <person name="Rousvoal S."/>
            <person name="Samanta M."/>
            <person name="Samson G."/>
            <person name="Schroeder D.C."/>
            <person name="Segurens B."/>
            <person name="Strittmatter M."/>
            <person name="Tonon T."/>
            <person name="Tregear J.W."/>
            <person name="Valentin K."/>
            <person name="von Dassow P."/>
            <person name="Yamagishi T."/>
            <person name="Van de Peer Y."/>
            <person name="Wincker P."/>
        </authorList>
    </citation>
    <scope>NUCLEOTIDE SEQUENCE [LARGE SCALE GENOMIC DNA]</scope>
    <source>
        <strain evidence="4">Ec32 / CCAP1310/4</strain>
    </source>
</reference>
<dbReference type="SUPFAM" id="SSF47576">
    <property type="entry name" value="Calponin-homology domain, CH-domain"/>
    <property type="match status" value="1"/>
</dbReference>
<dbReference type="EMBL" id="FN649751">
    <property type="protein sequence ID" value="CBN75165.1"/>
    <property type="molecule type" value="Genomic_DNA"/>
</dbReference>
<evidence type="ECO:0000256" key="1">
    <source>
        <dbReference type="SAM" id="MobiDB-lite"/>
    </source>
</evidence>
<feature type="compositionally biased region" description="Polar residues" evidence="1">
    <location>
        <begin position="224"/>
        <end position="235"/>
    </location>
</feature>
<feature type="compositionally biased region" description="Polar residues" evidence="1">
    <location>
        <begin position="143"/>
        <end position="156"/>
    </location>
</feature>